<protein>
    <submittedName>
        <fullName evidence="7">Transposase and inactivated derivatives, IS30 family</fullName>
    </submittedName>
</protein>
<evidence type="ECO:0000313" key="6">
    <source>
        <dbReference type="EMBL" id="SDS78428.1"/>
    </source>
</evidence>
<dbReference type="InterPro" id="IPR001598">
    <property type="entry name" value="Transposase_IS30_CS"/>
</dbReference>
<dbReference type="Pfam" id="PF00665">
    <property type="entry name" value="rve"/>
    <property type="match status" value="1"/>
</dbReference>
<dbReference type="GO" id="GO:0005829">
    <property type="term" value="C:cytosol"/>
    <property type="evidence" value="ECO:0007669"/>
    <property type="project" value="TreeGrafter"/>
</dbReference>
<dbReference type="PROSITE" id="PS01043">
    <property type="entry name" value="TRANSPOSASE_IS30"/>
    <property type="match status" value="1"/>
</dbReference>
<evidence type="ECO:0000313" key="7">
    <source>
        <dbReference type="EMBL" id="SDT01294.1"/>
    </source>
</evidence>
<dbReference type="GO" id="GO:0003677">
    <property type="term" value="F:DNA binding"/>
    <property type="evidence" value="ECO:0007669"/>
    <property type="project" value="InterPro"/>
</dbReference>
<comment type="function">
    <text evidence="1">Required for the transposition of the insertion element.</text>
</comment>
<feature type="compositionally biased region" description="Basic residues" evidence="3">
    <location>
        <begin position="278"/>
        <end position="290"/>
    </location>
</feature>
<evidence type="ECO:0000256" key="2">
    <source>
        <dbReference type="ARBA" id="ARBA00006363"/>
    </source>
</evidence>
<evidence type="ECO:0000256" key="1">
    <source>
        <dbReference type="ARBA" id="ARBA00002190"/>
    </source>
</evidence>
<evidence type="ECO:0000259" key="4">
    <source>
        <dbReference type="PROSITE" id="PS50994"/>
    </source>
</evidence>
<dbReference type="STRING" id="630515.SAMN04489812_0254"/>
<dbReference type="PANTHER" id="PTHR10948">
    <property type="entry name" value="TRANSPOSASE"/>
    <property type="match status" value="1"/>
</dbReference>
<dbReference type="InterPro" id="IPR051917">
    <property type="entry name" value="Transposase-Integrase"/>
</dbReference>
<dbReference type="InterPro" id="IPR001584">
    <property type="entry name" value="Integrase_cat-core"/>
</dbReference>
<dbReference type="InterPro" id="IPR053392">
    <property type="entry name" value="Transposase_IS30-like"/>
</dbReference>
<reference evidence="7 8" key="1">
    <citation type="submission" date="2016-10" db="EMBL/GenBank/DDBJ databases">
        <authorList>
            <person name="de Groot N.N."/>
        </authorList>
    </citation>
    <scope>NUCLEOTIDE SEQUENCE [LARGE SCALE GENOMIC DNA]</scope>
    <source>
        <strain evidence="7 8">DSM 21800</strain>
    </source>
</reference>
<accession>A0A1H1WW21</accession>
<dbReference type="EMBL" id="LT629772">
    <property type="protein sequence ID" value="SDR89996.1"/>
    <property type="molecule type" value="Genomic_DNA"/>
</dbReference>
<evidence type="ECO:0000313" key="5">
    <source>
        <dbReference type="EMBL" id="SDR89996.1"/>
    </source>
</evidence>
<dbReference type="GO" id="GO:0006313">
    <property type="term" value="P:DNA transposition"/>
    <property type="evidence" value="ECO:0007669"/>
    <property type="project" value="InterPro"/>
</dbReference>
<dbReference type="InterPro" id="IPR036397">
    <property type="entry name" value="RNaseH_sf"/>
</dbReference>
<name>A0A1H1WW21_9ACTN</name>
<dbReference type="EMBL" id="LT629772">
    <property type="protein sequence ID" value="SDS78428.1"/>
    <property type="molecule type" value="Genomic_DNA"/>
</dbReference>
<evidence type="ECO:0000256" key="3">
    <source>
        <dbReference type="SAM" id="MobiDB-lite"/>
    </source>
</evidence>
<comment type="similarity">
    <text evidence="2">Belongs to the transposase IS30 family.</text>
</comment>
<evidence type="ECO:0000313" key="8">
    <source>
        <dbReference type="Proteomes" id="UP000199103"/>
    </source>
</evidence>
<dbReference type="NCBIfam" id="NF033563">
    <property type="entry name" value="transpos_IS30"/>
    <property type="match status" value="1"/>
</dbReference>
<keyword evidence="8" id="KW-1185">Reference proteome</keyword>
<dbReference type="SUPFAM" id="SSF53098">
    <property type="entry name" value="Ribonuclease H-like"/>
    <property type="match status" value="1"/>
</dbReference>
<dbReference type="Gene3D" id="3.30.420.10">
    <property type="entry name" value="Ribonuclease H-like superfamily/Ribonuclease H"/>
    <property type="match status" value="1"/>
</dbReference>
<dbReference type="Proteomes" id="UP000199103">
    <property type="component" value="Chromosome I"/>
</dbReference>
<feature type="region of interest" description="Disordered" evidence="3">
    <location>
        <begin position="275"/>
        <end position="296"/>
    </location>
</feature>
<dbReference type="GO" id="GO:0015074">
    <property type="term" value="P:DNA integration"/>
    <property type="evidence" value="ECO:0007669"/>
    <property type="project" value="InterPro"/>
</dbReference>
<sequence length="473" mass="52568">MQHLIQRKVLHMAARFMPTEEFWAALRSGASILVASRAVGVSPVCGYRWLADAGGWAGLGLPAPGHGRLEASVSARLRPLFWAELRKGAGVRAAAAAAGVSDVTGYRWFQQAGGVRPPTVNPEVEAQITPGHGMVTFTERCRVEDLLNLHYKPSRIADLLGRPRSTITREIARGTDQVDGSYRARIGQSKVEQRRHRAGARPRLVPGTRLFDEVVERLVAKHSPEQISQRLRLDFPADPEMRVSHETIYQALYVRPKGELAREVEQRLGEAKALRTGRVQRRHQGRQLRPKLKDMSSIHDRPAEADDRLMPGHWEGDLIIGAHGKSAIGTLVERTTRFVLLLHLPDDHTAQTVAKAMTAKITELPEQLKRSLTWDQGSEMALHTKITAETGIPVYFCDPHSPWQRGTNENTNGLLRQYFPKGADLSFYGPGLLDQVAAELNTRPRKTLEWATPAEALQRLLSNDDDQSVASTA</sequence>
<proteinExistence type="inferred from homology"/>
<dbReference type="EMBL" id="LT629772">
    <property type="protein sequence ID" value="SDT01294.1"/>
    <property type="molecule type" value="Genomic_DNA"/>
</dbReference>
<gene>
    <name evidence="5" type="ORF">SAMN04489812_0254</name>
    <name evidence="6" type="ORF">SAMN04489812_3020</name>
    <name evidence="7" type="ORF">SAMN04489812_3830</name>
</gene>
<dbReference type="GO" id="GO:0004803">
    <property type="term" value="F:transposase activity"/>
    <property type="evidence" value="ECO:0007669"/>
    <property type="project" value="InterPro"/>
</dbReference>
<dbReference type="InterPro" id="IPR012337">
    <property type="entry name" value="RNaseH-like_sf"/>
</dbReference>
<dbReference type="PANTHER" id="PTHR10948:SF23">
    <property type="entry name" value="TRANSPOSASE INSI FOR INSERTION SEQUENCE ELEMENT IS30A-RELATED"/>
    <property type="match status" value="1"/>
</dbReference>
<dbReference type="AlphaFoldDB" id="A0A1H1WW21"/>
<organism evidence="7 8">
    <name type="scientific">Microlunatus soli</name>
    <dbReference type="NCBI Taxonomy" id="630515"/>
    <lineage>
        <taxon>Bacteria</taxon>
        <taxon>Bacillati</taxon>
        <taxon>Actinomycetota</taxon>
        <taxon>Actinomycetes</taxon>
        <taxon>Propionibacteriales</taxon>
        <taxon>Propionibacteriaceae</taxon>
        <taxon>Microlunatus</taxon>
    </lineage>
</organism>
<dbReference type="PROSITE" id="PS50994">
    <property type="entry name" value="INTEGRASE"/>
    <property type="match status" value="1"/>
</dbReference>
<feature type="domain" description="Integrase catalytic" evidence="4">
    <location>
        <begin position="307"/>
        <end position="461"/>
    </location>
</feature>